<evidence type="ECO:0000256" key="2">
    <source>
        <dbReference type="SAM" id="MobiDB-lite"/>
    </source>
</evidence>
<dbReference type="InterPro" id="IPR005537">
    <property type="entry name" value="RAMP_III_fam"/>
</dbReference>
<dbReference type="GO" id="GO:0051607">
    <property type="term" value="P:defense response to virus"/>
    <property type="evidence" value="ECO:0007669"/>
    <property type="project" value="UniProtKB-KW"/>
</dbReference>
<dbReference type="AlphaFoldDB" id="A0A4P8L5L3"/>
<feature type="domain" description="CRISPR type III-associated protein" evidence="3">
    <location>
        <begin position="350"/>
        <end position="495"/>
    </location>
</feature>
<proteinExistence type="predicted"/>
<dbReference type="PANTHER" id="PTHR35579">
    <property type="entry name" value="CRISPR SYSTEM CMS ENDORIBONUCLEASE CSM3"/>
    <property type="match status" value="1"/>
</dbReference>
<dbReference type="Pfam" id="PF03787">
    <property type="entry name" value="RAMPs"/>
    <property type="match status" value="2"/>
</dbReference>
<organism evidence="4 5">
    <name type="scientific">Desulfoglaeba alkanexedens ALDC</name>
    <dbReference type="NCBI Taxonomy" id="980445"/>
    <lineage>
        <taxon>Bacteria</taxon>
        <taxon>Pseudomonadati</taxon>
        <taxon>Thermodesulfobacteriota</taxon>
        <taxon>Syntrophobacteria</taxon>
        <taxon>Syntrophobacterales</taxon>
        <taxon>Syntrophobacteraceae</taxon>
        <taxon>Desulfoglaeba</taxon>
    </lineage>
</organism>
<dbReference type="OrthoDB" id="5491801at2"/>
<feature type="domain" description="CRISPR type III-associated protein" evidence="3">
    <location>
        <begin position="79"/>
        <end position="255"/>
    </location>
</feature>
<protein>
    <recommendedName>
        <fullName evidence="3">CRISPR type III-associated protein domain-containing protein</fullName>
    </recommendedName>
</protein>
<accession>A0A4P8L5L3</accession>
<dbReference type="PANTHER" id="PTHR35579:SF6">
    <property type="entry name" value="DUF324 DOMAIN-CONTAINING PROTEIN"/>
    <property type="match status" value="1"/>
</dbReference>
<reference evidence="4 5" key="1">
    <citation type="submission" date="2019-05" db="EMBL/GenBank/DDBJ databases">
        <title>The Complete Genome Sequence of the n-alkane-degrading Desulfoglaeba alkanexedens ALDC reveals multiple alkylsuccinate synthase gene clusters.</title>
        <authorList>
            <person name="Callaghan A.V."/>
            <person name="Davidova I.A."/>
            <person name="Duncan K.E."/>
            <person name="Morris B."/>
            <person name="McInerney M.J."/>
        </authorList>
    </citation>
    <scope>NUCLEOTIDE SEQUENCE [LARGE SCALE GENOMIC DNA]</scope>
    <source>
        <strain evidence="4 5">ALDC</strain>
    </source>
</reference>
<dbReference type="InterPro" id="IPR052216">
    <property type="entry name" value="CRISPR_Csm3_endoribonuclease"/>
</dbReference>
<evidence type="ECO:0000313" key="4">
    <source>
        <dbReference type="EMBL" id="QCQ23210.1"/>
    </source>
</evidence>
<dbReference type="Proteomes" id="UP000298602">
    <property type="component" value="Chromosome"/>
</dbReference>
<feature type="region of interest" description="Disordered" evidence="2">
    <location>
        <begin position="17"/>
        <end position="59"/>
    </location>
</feature>
<evidence type="ECO:0000256" key="1">
    <source>
        <dbReference type="ARBA" id="ARBA00023118"/>
    </source>
</evidence>
<reference evidence="4 5" key="2">
    <citation type="submission" date="2019-05" db="EMBL/GenBank/DDBJ databases">
        <authorList>
            <person name="Suflita J.M."/>
            <person name="Marks C.R."/>
        </authorList>
    </citation>
    <scope>NUCLEOTIDE SEQUENCE [LARGE SCALE GENOMIC DNA]</scope>
    <source>
        <strain evidence="4 5">ALDC</strain>
    </source>
</reference>
<name>A0A4P8L5L3_9BACT</name>
<keyword evidence="1" id="KW-0051">Antiviral defense</keyword>
<evidence type="ECO:0000259" key="3">
    <source>
        <dbReference type="Pfam" id="PF03787"/>
    </source>
</evidence>
<keyword evidence="5" id="KW-1185">Reference proteome</keyword>
<gene>
    <name evidence="4" type="ORF">FDQ92_14140</name>
</gene>
<sequence length="545" mass="58968">MRMFWLSAATSFRNNRRSRAWRKDPWKSRSNLSTRSWPRWPSATKQRRPVMNAETSRLRDGGGVRSMAARWIVTGVMSLETAAHFGGEGDTAVDIAVLRDPKEGVPLLPGTSLAGALRGHLADVLGGYRSVEDEKVAVLFGAARSDDEGSQSPLVVFDSLGTLPEGTVSEIRDGVAIDSATGTAEVHKKFDFEVLPAGTCFPVRVELVVGNAKKVVEDPKKEARLVGLLVAALDGLTQGDIALGMRRSRGLGAVKAGRWKALRYDLTKPQDWLAWLTSDHQQPIGDHVQGHSSAAEAIRTACPSLKIEAFDDKRRRLLVDLEMEPAGDLLVRSPATEPEAPDVIHLCTAGKPVLPGTGLAGALRAQALRIARLVREGHGDGDCWVDRLFGPRLKGGNKDSEGGQAAASKLRLTESFLEDSDVRRQTRIAIDRFTGGVVSGALFEEQVQVGGKLKIRVELRDPSDPEIGLLLLLLKDLLSGNIPVGGTVAVGRGVLRGTARVRLPGETVYEIAQDLSVNKEARKVFDKKIAAFHEAETLKAEEARP</sequence>
<dbReference type="KEGG" id="dax:FDQ92_14140"/>
<dbReference type="EMBL" id="CP040098">
    <property type="protein sequence ID" value="QCQ23210.1"/>
    <property type="molecule type" value="Genomic_DNA"/>
</dbReference>
<evidence type="ECO:0000313" key="5">
    <source>
        <dbReference type="Proteomes" id="UP000298602"/>
    </source>
</evidence>
<dbReference type="CDD" id="cd09726">
    <property type="entry name" value="RAMP_I_III"/>
    <property type="match status" value="2"/>
</dbReference>